<proteinExistence type="predicted"/>
<accession>A0A6B0V135</accession>
<dbReference type="AlphaFoldDB" id="A0A6B0V135"/>
<organism evidence="1">
    <name type="scientific">Ixodes ricinus</name>
    <name type="common">Common tick</name>
    <name type="synonym">Acarus ricinus</name>
    <dbReference type="NCBI Taxonomy" id="34613"/>
    <lineage>
        <taxon>Eukaryota</taxon>
        <taxon>Metazoa</taxon>
        <taxon>Ecdysozoa</taxon>
        <taxon>Arthropoda</taxon>
        <taxon>Chelicerata</taxon>
        <taxon>Arachnida</taxon>
        <taxon>Acari</taxon>
        <taxon>Parasitiformes</taxon>
        <taxon>Ixodida</taxon>
        <taxon>Ixodoidea</taxon>
        <taxon>Ixodidae</taxon>
        <taxon>Ixodinae</taxon>
        <taxon>Ixodes</taxon>
    </lineage>
</organism>
<reference evidence="1" key="1">
    <citation type="submission" date="2019-12" db="EMBL/GenBank/DDBJ databases">
        <title>An insight into the sialome of adult female Ixodes ricinus ticks feeding for 6 days.</title>
        <authorList>
            <person name="Perner J."/>
            <person name="Ribeiro J.M.C."/>
        </authorList>
    </citation>
    <scope>NUCLEOTIDE SEQUENCE</scope>
    <source>
        <strain evidence="1">Semi-engorged</strain>
        <tissue evidence="1">Salivary glands</tissue>
    </source>
</reference>
<name>A0A6B0V135_IXORI</name>
<evidence type="ECO:0000313" key="1">
    <source>
        <dbReference type="EMBL" id="MXU95526.1"/>
    </source>
</evidence>
<sequence>MFRVVQRRAGTLVVVGTFLLIGSRSSAPNVRGGRRRGLPGAATERELRAGDVAREACGGVLPLDARHRQHVRLVAVGSGRLEALHVRVVGVVQALGEAEDAHRQVHVQGVVNDGEVLENVFPLASLPVRLVAEQHHVGLQLADAHRLEHGANAVGEVLVFHQGVEGLDLASLEPGVCPGCQRISGAVR</sequence>
<dbReference type="EMBL" id="GIFC01013443">
    <property type="protein sequence ID" value="MXU95526.1"/>
    <property type="molecule type" value="Transcribed_RNA"/>
</dbReference>
<protein>
    <submittedName>
        <fullName evidence="1">Putative secreted protein</fullName>
    </submittedName>
</protein>